<dbReference type="OrthoDB" id="3633556at2759"/>
<dbReference type="SUPFAM" id="SSF47336">
    <property type="entry name" value="ACP-like"/>
    <property type="match status" value="1"/>
</dbReference>
<dbReference type="InterPro" id="IPR036736">
    <property type="entry name" value="ACP-like_sf"/>
</dbReference>
<feature type="transmembrane region" description="Helical" evidence="1">
    <location>
        <begin position="131"/>
        <end position="154"/>
    </location>
</feature>
<accession>A0A813EE14</accession>
<organism evidence="2 3">
    <name type="scientific">Polarella glacialis</name>
    <name type="common">Dinoflagellate</name>
    <dbReference type="NCBI Taxonomy" id="89957"/>
    <lineage>
        <taxon>Eukaryota</taxon>
        <taxon>Sar</taxon>
        <taxon>Alveolata</taxon>
        <taxon>Dinophyceae</taxon>
        <taxon>Suessiales</taxon>
        <taxon>Suessiaceae</taxon>
        <taxon>Polarella</taxon>
    </lineage>
</organism>
<protein>
    <submittedName>
        <fullName evidence="2">Uncharacterized protein</fullName>
    </submittedName>
</protein>
<evidence type="ECO:0000313" key="3">
    <source>
        <dbReference type="Proteomes" id="UP000654075"/>
    </source>
</evidence>
<keyword evidence="1" id="KW-0472">Membrane</keyword>
<keyword evidence="1" id="KW-1133">Transmembrane helix</keyword>
<dbReference type="AlphaFoldDB" id="A0A813EE14"/>
<dbReference type="Proteomes" id="UP000654075">
    <property type="component" value="Unassembled WGS sequence"/>
</dbReference>
<name>A0A813EE14_POLGL</name>
<keyword evidence="1" id="KW-0812">Transmembrane</keyword>
<sequence length="179" mass="20267">VMEDVLGVQTPLPMTCSFQAHGFSSLMLGKLTTRLRRACGYPGLAATAVYMHPTARQLSIHVEENCKSSRTEKSQALVPHMQVWKGGSSTSLLSWMCMTVGLLVQCLVTEFASLPAYYILFWIYLELGQTALLLALGPVMMADQVLTLLVHVCLKWLIIGRRREGNHPVWGSYYWRWWF</sequence>
<keyword evidence="3" id="KW-1185">Reference proteome</keyword>
<feature type="non-terminal residue" evidence="2">
    <location>
        <position position="1"/>
    </location>
</feature>
<evidence type="ECO:0000313" key="2">
    <source>
        <dbReference type="EMBL" id="CAE8595864.1"/>
    </source>
</evidence>
<feature type="transmembrane region" description="Helical" evidence="1">
    <location>
        <begin position="92"/>
        <end position="125"/>
    </location>
</feature>
<evidence type="ECO:0000256" key="1">
    <source>
        <dbReference type="SAM" id="Phobius"/>
    </source>
</evidence>
<gene>
    <name evidence="2" type="ORF">PGLA1383_LOCUS14352</name>
</gene>
<reference evidence="2" key="1">
    <citation type="submission" date="2021-02" db="EMBL/GenBank/DDBJ databases">
        <authorList>
            <person name="Dougan E. K."/>
            <person name="Rhodes N."/>
            <person name="Thang M."/>
            <person name="Chan C."/>
        </authorList>
    </citation>
    <scope>NUCLEOTIDE SEQUENCE</scope>
</reference>
<feature type="non-terminal residue" evidence="2">
    <location>
        <position position="179"/>
    </location>
</feature>
<comment type="caution">
    <text evidence="2">The sequence shown here is derived from an EMBL/GenBank/DDBJ whole genome shotgun (WGS) entry which is preliminary data.</text>
</comment>
<dbReference type="Gene3D" id="1.10.1200.10">
    <property type="entry name" value="ACP-like"/>
    <property type="match status" value="1"/>
</dbReference>
<dbReference type="EMBL" id="CAJNNV010008176">
    <property type="protein sequence ID" value="CAE8595864.1"/>
    <property type="molecule type" value="Genomic_DNA"/>
</dbReference>
<proteinExistence type="predicted"/>